<feature type="region of interest" description="Disordered" evidence="1">
    <location>
        <begin position="71"/>
        <end position="91"/>
    </location>
</feature>
<organism evidence="2 3">
    <name type="scientific">Gordonia sihwensis NBRC 108236</name>
    <dbReference type="NCBI Taxonomy" id="1223544"/>
    <lineage>
        <taxon>Bacteria</taxon>
        <taxon>Bacillati</taxon>
        <taxon>Actinomycetota</taxon>
        <taxon>Actinomycetes</taxon>
        <taxon>Mycobacteriales</taxon>
        <taxon>Gordoniaceae</taxon>
        <taxon>Gordonia</taxon>
    </lineage>
</organism>
<reference evidence="2 3" key="1">
    <citation type="submission" date="2012-12" db="EMBL/GenBank/DDBJ databases">
        <title>Whole genome shotgun sequence of Gordonia sihwensis NBRC 108236.</title>
        <authorList>
            <person name="Yoshida I."/>
            <person name="Hosoyama A."/>
            <person name="Tsuchikane K."/>
            <person name="Ando Y."/>
            <person name="Baba S."/>
            <person name="Ohji S."/>
            <person name="Hamada M."/>
            <person name="Tamura T."/>
            <person name="Yamazoe A."/>
            <person name="Yamazaki S."/>
            <person name="Fujita N."/>
        </authorList>
    </citation>
    <scope>NUCLEOTIDE SEQUENCE [LARGE SCALE GENOMIC DNA]</scope>
    <source>
        <strain evidence="2 3">NBRC 108236</strain>
    </source>
</reference>
<keyword evidence="3" id="KW-1185">Reference proteome</keyword>
<dbReference type="AlphaFoldDB" id="L7LDY4"/>
<dbReference type="Proteomes" id="UP000035083">
    <property type="component" value="Unassembled WGS sequence"/>
</dbReference>
<name>L7LDY4_9ACTN</name>
<dbReference type="RefSeq" id="WP_006894532.1">
    <property type="nucleotide sequence ID" value="NZ_BANU01000001.1"/>
</dbReference>
<gene>
    <name evidence="2" type="ORF">GSI01S_01_03120</name>
</gene>
<dbReference type="EMBL" id="BANU01000001">
    <property type="protein sequence ID" value="GAC59345.1"/>
    <property type="molecule type" value="Genomic_DNA"/>
</dbReference>
<sequence>MLDDLTETWTRTDENIATLVDIQNWWLEAEYVKWTTDPEEAKAASRSADPTPPLPVLRAVAYRPPAAHAAAVERYEARRPQQPKPSGQMDARSFGALFGL</sequence>
<protein>
    <submittedName>
        <fullName evidence="2">Uncharacterized protein</fullName>
    </submittedName>
</protein>
<evidence type="ECO:0000313" key="3">
    <source>
        <dbReference type="Proteomes" id="UP000035083"/>
    </source>
</evidence>
<evidence type="ECO:0000256" key="1">
    <source>
        <dbReference type="SAM" id="MobiDB-lite"/>
    </source>
</evidence>
<evidence type="ECO:0000313" key="2">
    <source>
        <dbReference type="EMBL" id="GAC59345.1"/>
    </source>
</evidence>
<comment type="caution">
    <text evidence="2">The sequence shown here is derived from an EMBL/GenBank/DDBJ whole genome shotgun (WGS) entry which is preliminary data.</text>
</comment>
<proteinExistence type="predicted"/>
<accession>L7LDY4</accession>